<sequence>MDAASYYPFGLYALTLVCNGRSGNVDQPLCLAGISCETKWLLKLVLLQYASACLQYMITGSSLIKVRPNSRQYHRFFTLSEDMNTLKWTPTNKKTAKAVLCLRKEAMSVVNDSDDIFILFSLINESLEDNWCVLAAKVQESNLGPLGLKPGALTPTPRDRVFKGLYALKILCYAESTVELLAKNRSWMCKPFPGRIDFPPECPGSRLGLEGGHREATHPSGVCPDGILVRFILRINSHTDELVRINSHNDELAKINSHNDELARINSHNDELERINSHTDELEMINSHNDELARINSHNDELARINSHNDELERINSHTDDLVRINSHTDELVRINSHNYELDKINSHTDELARINSHTDELVAS</sequence>
<gene>
    <name evidence="2" type="ORF">TSIB3V08_LOCUS5686</name>
</gene>
<organism evidence="2">
    <name type="scientific">Timema shepardi</name>
    <name type="common">Walking stick</name>
    <dbReference type="NCBI Taxonomy" id="629360"/>
    <lineage>
        <taxon>Eukaryota</taxon>
        <taxon>Metazoa</taxon>
        <taxon>Ecdysozoa</taxon>
        <taxon>Arthropoda</taxon>
        <taxon>Hexapoda</taxon>
        <taxon>Insecta</taxon>
        <taxon>Pterygota</taxon>
        <taxon>Neoptera</taxon>
        <taxon>Polyneoptera</taxon>
        <taxon>Phasmatodea</taxon>
        <taxon>Timematodea</taxon>
        <taxon>Timematoidea</taxon>
        <taxon>Timematidae</taxon>
        <taxon>Timema</taxon>
    </lineage>
</organism>
<keyword evidence="1" id="KW-0175">Coiled coil</keyword>
<dbReference type="InterPro" id="IPR011993">
    <property type="entry name" value="PH-like_dom_sf"/>
</dbReference>
<dbReference type="AlphaFoldDB" id="A0A7R9FZS4"/>
<accession>A0A7R9FZS4</accession>
<evidence type="ECO:0000256" key="1">
    <source>
        <dbReference type="SAM" id="Coils"/>
    </source>
</evidence>
<reference evidence="2" key="1">
    <citation type="submission" date="2020-11" db="EMBL/GenBank/DDBJ databases">
        <authorList>
            <person name="Tran Van P."/>
        </authorList>
    </citation>
    <scope>NUCLEOTIDE SEQUENCE</scope>
</reference>
<protein>
    <submittedName>
        <fullName evidence="2">Uncharacterized protein</fullName>
    </submittedName>
</protein>
<feature type="coiled-coil region" evidence="1">
    <location>
        <begin position="255"/>
        <end position="315"/>
    </location>
</feature>
<dbReference type="Gene3D" id="2.30.29.30">
    <property type="entry name" value="Pleckstrin-homology domain (PH domain)/Phosphotyrosine-binding domain (PTB)"/>
    <property type="match status" value="1"/>
</dbReference>
<dbReference type="SUPFAM" id="SSF50729">
    <property type="entry name" value="PH domain-like"/>
    <property type="match status" value="1"/>
</dbReference>
<proteinExistence type="predicted"/>
<dbReference type="EMBL" id="OC002268">
    <property type="protein sequence ID" value="CAD7261553.1"/>
    <property type="molecule type" value="Genomic_DNA"/>
</dbReference>
<evidence type="ECO:0000313" key="2">
    <source>
        <dbReference type="EMBL" id="CAD7261553.1"/>
    </source>
</evidence>
<name>A0A7R9FZS4_TIMSH</name>